<dbReference type="InterPro" id="IPR051806">
    <property type="entry name" value="HAD-like_SPP"/>
</dbReference>
<dbReference type="Proteomes" id="UP001501637">
    <property type="component" value="Unassembled WGS sequence"/>
</dbReference>
<dbReference type="RefSeq" id="WP_344521967.1">
    <property type="nucleotide sequence ID" value="NZ_BAAAUG010000060.1"/>
</dbReference>
<dbReference type="InterPro" id="IPR036412">
    <property type="entry name" value="HAD-like_sf"/>
</dbReference>
<accession>A0ABP6MFR5</accession>
<dbReference type="SFLD" id="SFLDG01129">
    <property type="entry name" value="C1.5:_HAD__Beta-PGM__Phosphata"/>
    <property type="match status" value="1"/>
</dbReference>
<keyword evidence="2" id="KW-1185">Reference proteome</keyword>
<dbReference type="NCBIfam" id="TIGR01509">
    <property type="entry name" value="HAD-SF-IA-v3"/>
    <property type="match status" value="1"/>
</dbReference>
<comment type="caution">
    <text evidence="1">The sequence shown here is derived from an EMBL/GenBank/DDBJ whole genome shotgun (WGS) entry which is preliminary data.</text>
</comment>
<proteinExistence type="predicted"/>
<dbReference type="PANTHER" id="PTHR43481:SF4">
    <property type="entry name" value="GLYCEROL-1-PHOSPHATE PHOSPHOHYDROLASE 1-RELATED"/>
    <property type="match status" value="1"/>
</dbReference>
<evidence type="ECO:0000313" key="1">
    <source>
        <dbReference type="EMBL" id="GAA3110079.1"/>
    </source>
</evidence>
<dbReference type="Gene3D" id="1.10.150.240">
    <property type="entry name" value="Putative phosphatase, domain 2"/>
    <property type="match status" value="1"/>
</dbReference>
<dbReference type="PANTHER" id="PTHR43481">
    <property type="entry name" value="FRUCTOSE-1-PHOSPHATE PHOSPHATASE"/>
    <property type="match status" value="1"/>
</dbReference>
<dbReference type="PRINTS" id="PR00413">
    <property type="entry name" value="HADHALOGNASE"/>
</dbReference>
<dbReference type="InterPro" id="IPR023214">
    <property type="entry name" value="HAD_sf"/>
</dbReference>
<organism evidence="1 2">
    <name type="scientific">Streptomyces rectiviolaceus</name>
    <dbReference type="NCBI Taxonomy" id="332591"/>
    <lineage>
        <taxon>Bacteria</taxon>
        <taxon>Bacillati</taxon>
        <taxon>Actinomycetota</taxon>
        <taxon>Actinomycetes</taxon>
        <taxon>Kitasatosporales</taxon>
        <taxon>Streptomycetaceae</taxon>
        <taxon>Streptomyces</taxon>
    </lineage>
</organism>
<protein>
    <submittedName>
        <fullName evidence="1">HAD family phosphatase</fullName>
    </submittedName>
</protein>
<dbReference type="EMBL" id="BAAAUG010000060">
    <property type="protein sequence ID" value="GAA3110079.1"/>
    <property type="molecule type" value="Genomic_DNA"/>
</dbReference>
<sequence length="223" mass="22770">MKRTPDVAALEGLAPPAAVVFDCDGTLMDTEPFADAARSAVFARRGHVYDDAARGALVGLSTAQGGEVMSRLFGGSAARLAEELAEELLAAVAVGAQPTPGAVDMVRRTAALVPVAVASNGPRPLLDKTLAQGGLAGWLPITISGDDVERPKPHPDCYLAACAALGVPPEKSLAVEDSPVGARAANAAGMVVLGVGGLAHTPHLHAYVPSLDDPALRCWLATW</sequence>
<dbReference type="SFLD" id="SFLDS00003">
    <property type="entry name" value="Haloacid_Dehalogenase"/>
    <property type="match status" value="1"/>
</dbReference>
<reference evidence="2" key="1">
    <citation type="journal article" date="2019" name="Int. J. Syst. Evol. Microbiol.">
        <title>The Global Catalogue of Microorganisms (GCM) 10K type strain sequencing project: providing services to taxonomists for standard genome sequencing and annotation.</title>
        <authorList>
            <consortium name="The Broad Institute Genomics Platform"/>
            <consortium name="The Broad Institute Genome Sequencing Center for Infectious Disease"/>
            <person name="Wu L."/>
            <person name="Ma J."/>
        </authorList>
    </citation>
    <scope>NUCLEOTIDE SEQUENCE [LARGE SCALE GENOMIC DNA]</scope>
    <source>
        <strain evidence="2">JCM 9092</strain>
    </source>
</reference>
<name>A0ABP6MFR5_9ACTN</name>
<dbReference type="InterPro" id="IPR023198">
    <property type="entry name" value="PGP-like_dom2"/>
</dbReference>
<dbReference type="CDD" id="cd07505">
    <property type="entry name" value="HAD_BPGM-like"/>
    <property type="match status" value="1"/>
</dbReference>
<dbReference type="SUPFAM" id="SSF56784">
    <property type="entry name" value="HAD-like"/>
    <property type="match status" value="1"/>
</dbReference>
<dbReference type="Pfam" id="PF00702">
    <property type="entry name" value="Hydrolase"/>
    <property type="match status" value="1"/>
</dbReference>
<evidence type="ECO:0000313" key="2">
    <source>
        <dbReference type="Proteomes" id="UP001501637"/>
    </source>
</evidence>
<dbReference type="Gene3D" id="3.40.50.1000">
    <property type="entry name" value="HAD superfamily/HAD-like"/>
    <property type="match status" value="1"/>
</dbReference>
<dbReference type="InterPro" id="IPR006439">
    <property type="entry name" value="HAD-SF_hydro_IA"/>
</dbReference>
<gene>
    <name evidence="1" type="ORF">GCM10010449_35660</name>
</gene>